<feature type="domain" description="CRISPR system ring nuclease SSO1393-like" evidence="1">
    <location>
        <begin position="53"/>
        <end position="189"/>
    </location>
</feature>
<dbReference type="STRING" id="1795632.TH606_10880"/>
<dbReference type="InterPro" id="IPR013442">
    <property type="entry name" value="SSO1393-like"/>
</dbReference>
<dbReference type="AlphaFoldDB" id="A0A177E4Q4"/>
<dbReference type="EMBL" id="LSFI01000085">
    <property type="protein sequence ID" value="OAG26706.1"/>
    <property type="molecule type" value="Genomic_DNA"/>
</dbReference>
<dbReference type="Proteomes" id="UP000076964">
    <property type="component" value="Unassembled WGS sequence"/>
</dbReference>
<dbReference type="Gene3D" id="1.10.196.30">
    <property type="match status" value="1"/>
</dbReference>
<dbReference type="NCBIfam" id="TIGR02619">
    <property type="entry name" value="putative CRISPR-associated protein, APE2256 family"/>
    <property type="match status" value="1"/>
</dbReference>
<accession>A0A177E4Q4</accession>
<evidence type="ECO:0000313" key="3">
    <source>
        <dbReference type="Proteomes" id="UP000076964"/>
    </source>
</evidence>
<dbReference type="Gene3D" id="3.40.50.10770">
    <property type="entry name" value="Hypothetical protein VC1899 like domain (Restriction endonuclease-like)"/>
    <property type="match status" value="1"/>
</dbReference>
<keyword evidence="3" id="KW-1185">Reference proteome</keyword>
<evidence type="ECO:0000313" key="2">
    <source>
        <dbReference type="EMBL" id="OAG26706.1"/>
    </source>
</evidence>
<reference evidence="2 3" key="1">
    <citation type="submission" date="2016-02" db="EMBL/GenBank/DDBJ databases">
        <title>Draft genome sequence of Thermodesulfatator sp. S606.</title>
        <authorList>
            <person name="Lai Q."/>
            <person name="Cao J."/>
            <person name="Dupont S."/>
            <person name="Shao Z."/>
            <person name="Jebbar M."/>
            <person name="Alain K."/>
        </authorList>
    </citation>
    <scope>NUCLEOTIDE SEQUENCE [LARGE SCALE GENOMIC DNA]</scope>
    <source>
        <strain evidence="2 3">S606</strain>
    </source>
</reference>
<protein>
    <recommendedName>
        <fullName evidence="1">CRISPR system ring nuclease SSO1393-like domain-containing protein</fullName>
    </recommendedName>
</protein>
<organism evidence="2 3">
    <name type="scientific">Thermodesulfatator autotrophicus</name>
    <dbReference type="NCBI Taxonomy" id="1795632"/>
    <lineage>
        <taxon>Bacteria</taxon>
        <taxon>Pseudomonadati</taxon>
        <taxon>Thermodesulfobacteriota</taxon>
        <taxon>Thermodesulfobacteria</taxon>
        <taxon>Thermodesulfobacteriales</taxon>
        <taxon>Thermodesulfatatoraceae</taxon>
        <taxon>Thermodesulfatator</taxon>
    </lineage>
</organism>
<dbReference type="CDD" id="cd09742">
    <property type="entry name" value="Csm6_III-A"/>
    <property type="match status" value="1"/>
</dbReference>
<proteinExistence type="predicted"/>
<evidence type="ECO:0000259" key="1">
    <source>
        <dbReference type="Pfam" id="PF09651"/>
    </source>
</evidence>
<gene>
    <name evidence="2" type="ORF">TH606_10880</name>
</gene>
<sequence>MTNRVSPEVRALVFKHANAPGPITGEEGETLTRHLEKRREEVLGLPPQGAALLSAEINGLYHLYAGDFANGKQDTHILLATDTWLGRETAQMVSAWLKTQGIANVQVWDDIGGLRTDSLENFHLAVAELVRRLHETLPGYKEIGYQIIFNLTGGFKSIQGVLQTLAQFYADEAVYIFETSKELLRIPRLPLTLDILPSIKKQLKIWRRLALGLSVTPEECRKIPNAFWFAVGDEVSLSPWGELIWQQVKRQIYEECLWEPPSDRITWTDEFEKAVNALPPDRRYEVNKRMDELALHLEREDHPNPRSLNCHRLSGEPVAGCTHEIYAWSDRDARRIYGVCHGHERFER</sequence>
<dbReference type="Pfam" id="PF09651">
    <property type="entry name" value="Cas_APE2256"/>
    <property type="match status" value="1"/>
</dbReference>
<comment type="caution">
    <text evidence="2">The sequence shown here is derived from an EMBL/GenBank/DDBJ whole genome shotgun (WGS) entry which is preliminary data.</text>
</comment>
<name>A0A177E4Q4_9BACT</name>